<dbReference type="EMBL" id="AP035768">
    <property type="protein sequence ID" value="BFO18894.1"/>
    <property type="molecule type" value="Genomic_DNA"/>
</dbReference>
<dbReference type="AlphaFoldDB" id="A0AAT9HMW2"/>
<reference evidence="2" key="2">
    <citation type="submission" date="2024-07" db="EMBL/GenBank/DDBJ databases">
        <title>Streptomyces haneummycinica sp. nov., a new antibiotic-producing actinobacterium isolated from marine sediment.</title>
        <authorList>
            <person name="Uemura M."/>
            <person name="Hamada M."/>
            <person name="Hirano S."/>
            <person name="Kobayashi K."/>
            <person name="Ohshiro T."/>
            <person name="Kobayashi T."/>
            <person name="Terahara T."/>
        </authorList>
    </citation>
    <scope>NUCLEOTIDE SEQUENCE</scope>
    <source>
        <strain evidence="2">KM77-8</strain>
    </source>
</reference>
<accession>A0AAT9HMW2</accession>
<reference evidence="2" key="1">
    <citation type="submission" date="2024-06" db="EMBL/GenBank/DDBJ databases">
        <authorList>
            <consortium name="consrtm"/>
            <person name="Uemura M."/>
            <person name="Terahara T."/>
        </authorList>
    </citation>
    <scope>NUCLEOTIDE SEQUENCE</scope>
    <source>
        <strain evidence="2">KM77-8</strain>
    </source>
</reference>
<sequence length="99" mass="10476">MRAGPVRRLPDGVPRADVIAAVVMTHGNAPRSWARSDGKGDAEAEADPAGPSARISRVRSAFTRDTECHTLWHVHGGTAHWAPACRVTAHTGFRPSAGS</sequence>
<name>A0AAT9HMW2_9ACTN</name>
<proteinExistence type="predicted"/>
<organism evidence="2">
    <name type="scientific">Streptomyces haneummycinicus</name>
    <dbReference type="NCBI Taxonomy" id="3074435"/>
    <lineage>
        <taxon>Bacteria</taxon>
        <taxon>Bacillati</taxon>
        <taxon>Actinomycetota</taxon>
        <taxon>Actinomycetes</taxon>
        <taxon>Kitasatosporales</taxon>
        <taxon>Streptomycetaceae</taxon>
        <taxon>Streptomyces</taxon>
    </lineage>
</organism>
<protein>
    <submittedName>
        <fullName evidence="2">Uncharacterized protein</fullName>
    </submittedName>
</protein>
<evidence type="ECO:0000313" key="2">
    <source>
        <dbReference type="EMBL" id="BFO18894.1"/>
    </source>
</evidence>
<feature type="region of interest" description="Disordered" evidence="1">
    <location>
        <begin position="28"/>
        <end position="54"/>
    </location>
</feature>
<gene>
    <name evidence="2" type="ORF">SHKM778_52820</name>
</gene>
<evidence type="ECO:0000256" key="1">
    <source>
        <dbReference type="SAM" id="MobiDB-lite"/>
    </source>
</evidence>